<evidence type="ECO:0000256" key="3">
    <source>
        <dbReference type="ARBA" id="ARBA00022428"/>
    </source>
</evidence>
<evidence type="ECO:0000313" key="10">
    <source>
        <dbReference type="Proteomes" id="UP000646659"/>
    </source>
</evidence>
<organism evidence="9 10">
    <name type="scientific">Methanothermobacter thermautotrophicus</name>
    <name type="common">Methanobacterium thermoformicicum</name>
    <dbReference type="NCBI Taxonomy" id="145262"/>
    <lineage>
        <taxon>Archaea</taxon>
        <taxon>Methanobacteriati</taxon>
        <taxon>Methanobacteriota</taxon>
        <taxon>Methanomada group</taxon>
        <taxon>Methanobacteria</taxon>
        <taxon>Methanobacteriales</taxon>
        <taxon>Methanobacteriaceae</taxon>
        <taxon>Methanothermobacter</taxon>
    </lineage>
</organism>
<dbReference type="GO" id="GO:0004659">
    <property type="term" value="F:prenyltransferase activity"/>
    <property type="evidence" value="ECO:0007669"/>
    <property type="project" value="InterPro"/>
</dbReference>
<sequence>MFNDNPVEIPMKNYANTWMIHEIIRLGRLPFLGAGFILYATGAVLAAIETGHISAEQFIAGYLIVMPAHLSVSYSNDYYDFDLDGSDSSTRYSGGSGVLQRHPELRSFAWRFAVFLIAISIMLSIIYAINYRNPSVFLLTVSGSLLGWFYSAPPLRLSYRGLGEIATAITGFIFPAMGYSVIAGGPDLQILLFTIPIMLLQLVFIINVEIPDIQEDLAGGKMTLPVRIGVRDSRRIMVLASATATVMLALLSLSESFSPGINFLLISALSLTVTVPCIHSLHGSGDGDDVASKSELVMNSLIAFGILNLIYLTGVMVTA</sequence>
<dbReference type="PANTHER" id="PTHR13929:SF0">
    <property type="entry name" value="UBIA PRENYLTRANSFERASE DOMAIN-CONTAINING PROTEIN 1"/>
    <property type="match status" value="1"/>
</dbReference>
<accession>A0A842YRE9</accession>
<dbReference type="UniPathway" id="UPA00079"/>
<dbReference type="InterPro" id="IPR026046">
    <property type="entry name" value="UBIAD1"/>
</dbReference>
<dbReference type="Proteomes" id="UP000646659">
    <property type="component" value="Unassembled WGS sequence"/>
</dbReference>
<dbReference type="InterPro" id="IPR000537">
    <property type="entry name" value="UbiA_prenyltransferase"/>
</dbReference>
<feature type="transmembrane region" description="Helical" evidence="8">
    <location>
        <begin position="29"/>
        <end position="48"/>
    </location>
</feature>
<protein>
    <submittedName>
        <fullName evidence="9">Prenyltransferase</fullName>
    </submittedName>
</protein>
<evidence type="ECO:0000256" key="7">
    <source>
        <dbReference type="ARBA" id="ARBA00023136"/>
    </source>
</evidence>
<evidence type="ECO:0000256" key="8">
    <source>
        <dbReference type="SAM" id="Phobius"/>
    </source>
</evidence>
<dbReference type="AlphaFoldDB" id="A0A842YRE9"/>
<dbReference type="CDD" id="cd13962">
    <property type="entry name" value="PT_UbiA_UBIAD1"/>
    <property type="match status" value="1"/>
</dbReference>
<dbReference type="GO" id="GO:0042371">
    <property type="term" value="P:vitamin K biosynthetic process"/>
    <property type="evidence" value="ECO:0007669"/>
    <property type="project" value="TreeGrafter"/>
</dbReference>
<dbReference type="Pfam" id="PF01040">
    <property type="entry name" value="UbiA"/>
    <property type="match status" value="1"/>
</dbReference>
<dbReference type="GO" id="GO:0005886">
    <property type="term" value="C:plasma membrane"/>
    <property type="evidence" value="ECO:0007669"/>
    <property type="project" value="UniProtKB-SubCell"/>
</dbReference>
<evidence type="ECO:0000256" key="2">
    <source>
        <dbReference type="ARBA" id="ARBA00004863"/>
    </source>
</evidence>
<feature type="transmembrane region" description="Helical" evidence="8">
    <location>
        <begin position="188"/>
        <end position="208"/>
    </location>
</feature>
<feature type="transmembrane region" description="Helical" evidence="8">
    <location>
        <begin position="108"/>
        <end position="129"/>
    </location>
</feature>
<evidence type="ECO:0000256" key="6">
    <source>
        <dbReference type="ARBA" id="ARBA00022989"/>
    </source>
</evidence>
<proteinExistence type="predicted"/>
<feature type="transmembrane region" description="Helical" evidence="8">
    <location>
        <begin position="135"/>
        <end position="153"/>
    </location>
</feature>
<keyword evidence="3" id="KW-0474">Menaquinone biosynthesis</keyword>
<dbReference type="PANTHER" id="PTHR13929">
    <property type="entry name" value="1,4-DIHYDROXY-2-NAPHTHOATE OCTAPRENYLTRANSFERASE"/>
    <property type="match status" value="1"/>
</dbReference>
<evidence type="ECO:0000313" key="9">
    <source>
        <dbReference type="EMBL" id="MBE2900684.1"/>
    </source>
</evidence>
<feature type="transmembrane region" description="Helical" evidence="8">
    <location>
        <begin position="296"/>
        <end position="317"/>
    </location>
</feature>
<feature type="transmembrane region" description="Helical" evidence="8">
    <location>
        <begin position="165"/>
        <end position="182"/>
    </location>
</feature>
<dbReference type="InterPro" id="IPR044878">
    <property type="entry name" value="UbiA_sf"/>
</dbReference>
<evidence type="ECO:0000256" key="5">
    <source>
        <dbReference type="ARBA" id="ARBA00022692"/>
    </source>
</evidence>
<dbReference type="GO" id="GO:0009234">
    <property type="term" value="P:menaquinone biosynthetic process"/>
    <property type="evidence" value="ECO:0007669"/>
    <property type="project" value="UniProtKB-UniPathway"/>
</dbReference>
<comment type="subcellular location">
    <subcellularLocation>
        <location evidence="1">Cell membrane</location>
        <topology evidence="1">Multi-pass membrane protein</topology>
    </subcellularLocation>
</comment>
<feature type="transmembrane region" description="Helical" evidence="8">
    <location>
        <begin position="260"/>
        <end position="284"/>
    </location>
</feature>
<dbReference type="Gene3D" id="1.10.357.140">
    <property type="entry name" value="UbiA prenyltransferase"/>
    <property type="match status" value="1"/>
</dbReference>
<keyword evidence="5 8" id="KW-0812">Transmembrane</keyword>
<reference evidence="9" key="1">
    <citation type="submission" date="2018-06" db="EMBL/GenBank/DDBJ databases">
        <title>Draft genome sequence of Methanothermobacter thermautotrophicus Strain WHS, a thermophilic, hydrogenotrophic methanogen isolated from Washburn Hot Springs in Yellowstone National Park, USA.</title>
        <authorList>
            <person name="Mckay L.J."/>
            <person name="Klingelsmith K."/>
            <person name="Inskeep W.P."/>
            <person name="Fields M.W."/>
        </authorList>
    </citation>
    <scope>NUCLEOTIDE SEQUENCE</scope>
    <source>
        <strain evidence="9">WHS</strain>
    </source>
</reference>
<keyword evidence="6 8" id="KW-1133">Transmembrane helix</keyword>
<keyword evidence="4 9" id="KW-0808">Transferase</keyword>
<name>A0A842YRE9_METTF</name>
<feature type="transmembrane region" description="Helical" evidence="8">
    <location>
        <begin position="236"/>
        <end position="254"/>
    </location>
</feature>
<comment type="caution">
    <text evidence="9">The sequence shown here is derived from an EMBL/GenBank/DDBJ whole genome shotgun (WGS) entry which is preliminary data.</text>
</comment>
<dbReference type="EMBL" id="QKOF01000007">
    <property type="protein sequence ID" value="MBE2900684.1"/>
    <property type="molecule type" value="Genomic_DNA"/>
</dbReference>
<evidence type="ECO:0000256" key="4">
    <source>
        <dbReference type="ARBA" id="ARBA00022679"/>
    </source>
</evidence>
<comment type="pathway">
    <text evidence="2">Quinol/quinone metabolism; menaquinone biosynthesis.</text>
</comment>
<keyword evidence="7 8" id="KW-0472">Membrane</keyword>
<gene>
    <name evidence="9" type="ORF">DNK57_07770</name>
</gene>
<evidence type="ECO:0000256" key="1">
    <source>
        <dbReference type="ARBA" id="ARBA00004651"/>
    </source>
</evidence>